<dbReference type="AlphaFoldDB" id="A0A132EN30"/>
<dbReference type="PANTHER" id="PTHR34501">
    <property type="entry name" value="PROTEIN YDDL-RELATED"/>
    <property type="match status" value="1"/>
</dbReference>
<proteinExistence type="predicted"/>
<comment type="subunit">
    <text evidence="2">Homotrimer.</text>
</comment>
<dbReference type="InterPro" id="IPR002299">
    <property type="entry name" value="Porin_Neis"/>
</dbReference>
<keyword evidence="5" id="KW-0812">Transmembrane</keyword>
<comment type="subcellular location">
    <subcellularLocation>
        <location evidence="1">Cell outer membrane</location>
        <topology evidence="1">Multi-pass membrane protein</topology>
    </subcellularLocation>
</comment>
<keyword evidence="10" id="KW-0998">Cell outer membrane</keyword>
<dbReference type="GO" id="GO:0046930">
    <property type="term" value="C:pore complex"/>
    <property type="evidence" value="ECO:0007669"/>
    <property type="project" value="UniProtKB-KW"/>
</dbReference>
<dbReference type="InterPro" id="IPR050298">
    <property type="entry name" value="Gram-neg_bact_OMP"/>
</dbReference>
<dbReference type="EMBL" id="LPJR01000001">
    <property type="protein sequence ID" value="KWF37730.1"/>
    <property type="molecule type" value="Genomic_DNA"/>
</dbReference>
<dbReference type="CDD" id="cd00342">
    <property type="entry name" value="gram_neg_porins"/>
    <property type="match status" value="1"/>
</dbReference>
<dbReference type="Gene3D" id="2.40.160.10">
    <property type="entry name" value="Porin"/>
    <property type="match status" value="1"/>
</dbReference>
<protein>
    <recommendedName>
        <fullName evidence="12">Porin domain-containing protein</fullName>
    </recommendedName>
</protein>
<feature type="chain" id="PRO_5007290963" description="Porin domain-containing protein" evidence="11">
    <location>
        <begin position="26"/>
        <end position="371"/>
    </location>
</feature>
<dbReference type="PANTHER" id="PTHR34501:SF9">
    <property type="entry name" value="MAJOR OUTER MEMBRANE PROTEIN P.IA"/>
    <property type="match status" value="1"/>
</dbReference>
<sequence>MTFRIRTTLVASLIAGAALPSLAHADGSVTLYGLIDSGLTYVSNQAGHSTWLMQSGVNQNNRWGLRGQEDLGGGMKTIFVLENGFDSMTGNLGQAGREFGRQAWVGLSTRYGSLTMGRQYDPVVDFVTPLSGVASFGSYGAHFGDLDNLLDTFRVDRSIKFRSTTLGGFSFEGLYSLGGTPGDFAQNRVWSVGAGYVYGGLTLGAGYIRIDDPLTAVYDGRGTLDSAIVGKVPLQSAQRLDTVAAGASYSAGPATVGLVYTRVKFRQSDAVAGDATWQNVEVNGRYQLTPGLQLAAMYAYTRGKIDSTGATPKYHQVDVGVDYFLSKRTDLYLFGVYQKAAGDAVHAQIVSLAASGGATQIAAHAGIRHRF</sequence>
<reference evidence="13 14" key="1">
    <citation type="submission" date="2015-11" db="EMBL/GenBank/DDBJ databases">
        <title>Expanding the genomic diversity of Burkholderia species for the development of highly accurate diagnostics.</title>
        <authorList>
            <person name="Sahl J."/>
            <person name="Keim P."/>
            <person name="Wagner D."/>
        </authorList>
    </citation>
    <scope>NUCLEOTIDE SEQUENCE [LARGE SCALE GENOMIC DNA]</scope>
    <source>
        <strain evidence="13 14">MSMB368WGS</strain>
    </source>
</reference>
<keyword evidence="6 11" id="KW-0732">Signal</keyword>
<evidence type="ECO:0000259" key="12">
    <source>
        <dbReference type="Pfam" id="PF13609"/>
    </source>
</evidence>
<name>A0A132EN30_9BURK</name>
<gene>
    <name evidence="13" type="ORF">WT56_03260</name>
</gene>
<dbReference type="SUPFAM" id="SSF56935">
    <property type="entry name" value="Porins"/>
    <property type="match status" value="1"/>
</dbReference>
<evidence type="ECO:0000256" key="4">
    <source>
        <dbReference type="ARBA" id="ARBA00022452"/>
    </source>
</evidence>
<evidence type="ECO:0000256" key="1">
    <source>
        <dbReference type="ARBA" id="ARBA00004571"/>
    </source>
</evidence>
<dbReference type="Pfam" id="PF13609">
    <property type="entry name" value="Porin_4"/>
    <property type="match status" value="1"/>
</dbReference>
<feature type="signal peptide" evidence="11">
    <location>
        <begin position="1"/>
        <end position="25"/>
    </location>
</feature>
<evidence type="ECO:0000256" key="8">
    <source>
        <dbReference type="ARBA" id="ARBA00023114"/>
    </source>
</evidence>
<evidence type="ECO:0000256" key="7">
    <source>
        <dbReference type="ARBA" id="ARBA00023065"/>
    </source>
</evidence>
<dbReference type="GO" id="GO:0006811">
    <property type="term" value="P:monoatomic ion transport"/>
    <property type="evidence" value="ECO:0007669"/>
    <property type="project" value="UniProtKB-KW"/>
</dbReference>
<evidence type="ECO:0000313" key="14">
    <source>
        <dbReference type="Proteomes" id="UP000062912"/>
    </source>
</evidence>
<evidence type="ECO:0000256" key="11">
    <source>
        <dbReference type="SAM" id="SignalP"/>
    </source>
</evidence>
<keyword evidence="4" id="KW-1134">Transmembrane beta strand</keyword>
<evidence type="ECO:0000256" key="10">
    <source>
        <dbReference type="ARBA" id="ARBA00023237"/>
    </source>
</evidence>
<dbReference type="InterPro" id="IPR023614">
    <property type="entry name" value="Porin_dom_sf"/>
</dbReference>
<evidence type="ECO:0000313" key="13">
    <source>
        <dbReference type="EMBL" id="KWF37730.1"/>
    </source>
</evidence>
<feature type="domain" description="Porin" evidence="12">
    <location>
        <begin position="13"/>
        <end position="339"/>
    </location>
</feature>
<keyword evidence="7" id="KW-0406">Ion transport</keyword>
<keyword evidence="9" id="KW-0472">Membrane</keyword>
<keyword evidence="3" id="KW-0813">Transport</keyword>
<keyword evidence="8" id="KW-0626">Porin</keyword>
<organism evidence="13 14">
    <name type="scientific">Burkholderia pseudomultivorans</name>
    <dbReference type="NCBI Taxonomy" id="1207504"/>
    <lineage>
        <taxon>Bacteria</taxon>
        <taxon>Pseudomonadati</taxon>
        <taxon>Pseudomonadota</taxon>
        <taxon>Betaproteobacteria</taxon>
        <taxon>Burkholderiales</taxon>
        <taxon>Burkholderiaceae</taxon>
        <taxon>Burkholderia</taxon>
        <taxon>Burkholderia cepacia complex</taxon>
    </lineage>
</organism>
<evidence type="ECO:0000256" key="9">
    <source>
        <dbReference type="ARBA" id="ARBA00023136"/>
    </source>
</evidence>
<dbReference type="GO" id="GO:0009279">
    <property type="term" value="C:cell outer membrane"/>
    <property type="evidence" value="ECO:0007669"/>
    <property type="project" value="UniProtKB-SubCell"/>
</dbReference>
<evidence type="ECO:0000256" key="6">
    <source>
        <dbReference type="ARBA" id="ARBA00022729"/>
    </source>
</evidence>
<dbReference type="GO" id="GO:0015288">
    <property type="term" value="F:porin activity"/>
    <property type="evidence" value="ECO:0007669"/>
    <property type="project" value="UniProtKB-KW"/>
</dbReference>
<dbReference type="InterPro" id="IPR033900">
    <property type="entry name" value="Gram_neg_porin_domain"/>
</dbReference>
<evidence type="ECO:0000256" key="3">
    <source>
        <dbReference type="ARBA" id="ARBA00022448"/>
    </source>
</evidence>
<evidence type="ECO:0000256" key="5">
    <source>
        <dbReference type="ARBA" id="ARBA00022692"/>
    </source>
</evidence>
<dbReference type="PRINTS" id="PR00184">
    <property type="entry name" value="NEISSPPORIN"/>
</dbReference>
<accession>A0A132EN30</accession>
<comment type="caution">
    <text evidence="13">The sequence shown here is derived from an EMBL/GenBank/DDBJ whole genome shotgun (WGS) entry which is preliminary data.</text>
</comment>
<evidence type="ECO:0000256" key="2">
    <source>
        <dbReference type="ARBA" id="ARBA00011233"/>
    </source>
</evidence>
<dbReference type="Proteomes" id="UP000062912">
    <property type="component" value="Unassembled WGS sequence"/>
</dbReference>